<dbReference type="EnsemblMetazoa" id="AALB010886-RA">
    <property type="protein sequence ID" value="AALB010886-PA"/>
    <property type="gene ID" value="AALB010886"/>
</dbReference>
<dbReference type="VEuPathDB" id="VectorBase:AALB010886"/>
<evidence type="ECO:0000313" key="2">
    <source>
        <dbReference type="Proteomes" id="UP000069272"/>
    </source>
</evidence>
<name>A0A182FWF0_ANOAL</name>
<reference evidence="1" key="2">
    <citation type="submission" date="2022-08" db="UniProtKB">
        <authorList>
            <consortium name="EnsemblMetazoa"/>
        </authorList>
    </citation>
    <scope>IDENTIFICATION</scope>
    <source>
        <strain evidence="1">STECLA/ALBI9_A</strain>
    </source>
</reference>
<reference evidence="2" key="1">
    <citation type="journal article" date="2017" name="G3 (Bethesda)">
        <title>The Physical Genome Mapping of Anopheles albimanus Corrected Scaffold Misassemblies and Identified Interarm Rearrangements in Genus Anopheles.</title>
        <authorList>
            <person name="Artemov G.N."/>
            <person name="Peery A.N."/>
            <person name="Jiang X."/>
            <person name="Tu Z."/>
            <person name="Stegniy V.N."/>
            <person name="Sharakhova M.V."/>
            <person name="Sharakhov I.V."/>
        </authorList>
    </citation>
    <scope>NUCLEOTIDE SEQUENCE [LARGE SCALE GENOMIC DNA]</scope>
    <source>
        <strain evidence="2">STECLA/ALBI9_A</strain>
    </source>
</reference>
<dbReference type="AlphaFoldDB" id="A0A182FWF0"/>
<sequence length="104" mass="11938">VSSYNSRWGCIKCLAERTLNKETGILTYQLEQAELRTDPEFRELSVYGDHHQKEEVAGRPGSHLVVSPLMRLNIDFIHSFITSDLLHLFHHGVVKVEQSGNRHI</sequence>
<dbReference type="Proteomes" id="UP000069272">
    <property type="component" value="Unassembled WGS sequence"/>
</dbReference>
<evidence type="ECO:0000313" key="1">
    <source>
        <dbReference type="EnsemblMetazoa" id="AALB010886-PA"/>
    </source>
</evidence>
<accession>A0A182FWF0</accession>
<organism evidence="1 2">
    <name type="scientific">Anopheles albimanus</name>
    <name type="common">New world malaria mosquito</name>
    <dbReference type="NCBI Taxonomy" id="7167"/>
    <lineage>
        <taxon>Eukaryota</taxon>
        <taxon>Metazoa</taxon>
        <taxon>Ecdysozoa</taxon>
        <taxon>Arthropoda</taxon>
        <taxon>Hexapoda</taxon>
        <taxon>Insecta</taxon>
        <taxon>Pterygota</taxon>
        <taxon>Neoptera</taxon>
        <taxon>Endopterygota</taxon>
        <taxon>Diptera</taxon>
        <taxon>Nematocera</taxon>
        <taxon>Culicoidea</taxon>
        <taxon>Culicidae</taxon>
        <taxon>Anophelinae</taxon>
        <taxon>Anopheles</taxon>
    </lineage>
</organism>
<proteinExistence type="predicted"/>
<protein>
    <submittedName>
        <fullName evidence="1">Uncharacterized protein</fullName>
    </submittedName>
</protein>
<keyword evidence="2" id="KW-1185">Reference proteome</keyword>